<dbReference type="PROSITE" id="PS51257">
    <property type="entry name" value="PROKAR_LIPOPROTEIN"/>
    <property type="match status" value="1"/>
</dbReference>
<dbReference type="Pfam" id="PF00207">
    <property type="entry name" value="A2M"/>
    <property type="match status" value="1"/>
</dbReference>
<feature type="chain" id="PRO_5041395003" description="Alpha-2-macroglobulin" evidence="5">
    <location>
        <begin position="24"/>
        <end position="1671"/>
    </location>
</feature>
<evidence type="ECO:0000256" key="5">
    <source>
        <dbReference type="SAM" id="SignalP"/>
    </source>
</evidence>
<dbReference type="RefSeq" id="WP_232593380.1">
    <property type="nucleotide sequence ID" value="NZ_BSPD01000029.1"/>
</dbReference>
<feature type="compositionally biased region" description="Polar residues" evidence="4">
    <location>
        <begin position="31"/>
        <end position="48"/>
    </location>
</feature>
<keyword evidence="2 5" id="KW-0732">Signal</keyword>
<dbReference type="InterPro" id="IPR002890">
    <property type="entry name" value="MG2"/>
</dbReference>
<dbReference type="EMBL" id="BSPD01000029">
    <property type="protein sequence ID" value="GLS25345.1"/>
    <property type="molecule type" value="Genomic_DNA"/>
</dbReference>
<dbReference type="CDD" id="cd02891">
    <property type="entry name" value="A2M_like"/>
    <property type="match status" value="1"/>
</dbReference>
<dbReference type="Pfam" id="PF07678">
    <property type="entry name" value="TED_complement"/>
    <property type="match status" value="1"/>
</dbReference>
<dbReference type="InterPro" id="IPR008930">
    <property type="entry name" value="Terpenoid_cyclase/PrenylTrfase"/>
</dbReference>
<organism evidence="8 9">
    <name type="scientific">Marinibactrum halimedae</name>
    <dbReference type="NCBI Taxonomy" id="1444977"/>
    <lineage>
        <taxon>Bacteria</taxon>
        <taxon>Pseudomonadati</taxon>
        <taxon>Pseudomonadota</taxon>
        <taxon>Gammaproteobacteria</taxon>
        <taxon>Cellvibrionales</taxon>
        <taxon>Cellvibrionaceae</taxon>
        <taxon>Marinibactrum</taxon>
    </lineage>
</organism>
<dbReference type="Pfam" id="PF07703">
    <property type="entry name" value="A2M_BRD"/>
    <property type="match status" value="1"/>
</dbReference>
<dbReference type="GO" id="GO:0004866">
    <property type="term" value="F:endopeptidase inhibitor activity"/>
    <property type="evidence" value="ECO:0007669"/>
    <property type="project" value="UniProtKB-UniRule"/>
</dbReference>
<evidence type="ECO:0000313" key="8">
    <source>
        <dbReference type="EMBL" id="GLS25345.1"/>
    </source>
</evidence>
<comment type="caution">
    <text evidence="8">The sequence shown here is derived from an EMBL/GenBank/DDBJ whole genome shotgun (WGS) entry which is preliminary data.</text>
</comment>
<dbReference type="InterPro" id="IPR021868">
    <property type="entry name" value="Alpha_2_Macroglob_MG3"/>
</dbReference>
<sequence length="1671" mass="187367">MSRCLINTLLCCVFVLLFGCSQEAPDDTHTKASQAQGDGSQNDGSQNSSIEEAVFDRAQVLEEYKEQPLTVLDVSEREWQGQNAIAVTLSVPLDPAKNHQQYLDVSQKDSGKMSGKADGAWVLSPSGKVLWFTHTEPNTAYDITIYQGLTAATDRQLALTKTVSLTTRDLKPSVSFDSKGHFLTAGLGNGIPVTAVNIDAVNVDFFRIDDQQLHSFLREFDRFYYWRIQDMTHFGELAYSGRFELNTPKNTRTKRTLDVENITQLNAPGVYLAVMLPAGEYTQPKITWFSVTDIGLHAREYQQRLDVHVSSLKTGKALSGVSVLLLDDHSAVVGERTSTPEGIVTFQPIPQNVQHIIAQTDTPSGQHFSHIPFRQPALDLSEFDIGKRPQLPVEFYIYAPRDLYRPGEMIDFNGLLRDFDGKKTAPAIMTAKIKKPDGSVMKTFKWHGQALGYYHYAWNIPVSAPVGNWELVVEGAFDKPVVFPFKVEEFLPERMKLTFNEGNEKPEIIQRQASLTIPILGEYLYGAPAAGNRLSTLVNVSPWRLPIESLQHYQFGDATEKNTTQQFGLDDITLSADGNADIVAKASHWRHSQSPLRIQLVSSVYESGGRPVTRAYSSLMWPAETVIGIRPDFSDDNPEANSRVGFDIVNATAQGELKAASGLDVKLIREDRQYFWVFDDNRGWHYEWTDKEFTEITQTVSIAEGKSTHVEFPVSYGRYRMEVRNPETGLISNVRFYAGYNWYANWKAAQNNQGVVRPDKVAVVLDKGAYQPGEVAQVKITPPEAGEAIIMVEADEPLWMKRLSIPDEGITIEIPVSEEWNQHNTYVTATVLRPGNNKKTITPKRSFGLAHLPLDRQDRSLSVVIDAPDETLPQETLMVDITIDEALSGVKIPTEETLFVTLAAVDVGVLNISNFKTPNPEEAFFGKRQYGIESKDLYGKVIELSQADKASIRFGGDADMARGGQAPQSDVQIVSLFSGVVKMNNGKTSIPVELPDFNGRLRLMALAFSDNQFGHQEKDITVAAPLVTQLSMPRFLAMGDLSSLALDIHNLSGERQHLDVSLSVSGAMSLRNDDAEKTTMKKVVLDDQKKTTLHFPVKATDFSGQGIVQLSIESENETDQSEPMKPLHREWKLGMRPAYSAVNEYRSTTLKKGDSIQLGEKDLLPYLSGSVDATVVLSPSVDLGLRNQFENLLRYPYGCLEQTSSRAFPFVYATKENQERFGLPAITQQERFKRLQEGVDRVATMQLGNGGFGLWNNRSPEEHWLTAFVTDFLLLARDAGAEVPPSLLDNALKRLKRYVNRSGRFVGERWSEDQNHYSFAYKAYSAYVLSKVNQAPLGTLRNLYDRQFKRAQSGLPKVHLGIALMNMGDKKRGRAALEASLQTFPERTKYLGDYGSPIRDKALAIHLLLSNHYFTQEAMELSLSLAKEIHDRRWLSTQERNALFLAGIELSKAGEGRWTGEVILNQLSQTLSQQGMYQQVLDDHSINNGFSFTSTNDEILFSNVHLMGYPKNKPEPFESGLSIHRQWYNQKGELVSPDNVEVGDLFIVHLELSANSRTPDALVVDFIPAGFEIENQNLEHAIQLESFTIDGKSIEQLQRRSKVKHQEFRDDRFVAAMDINTYNRTHIFYVLRAVTPGDYQVPAPTVEDMYRPERRAVGETVDRISVTQPNL</sequence>
<dbReference type="Gene3D" id="2.60.40.1930">
    <property type="match status" value="1"/>
</dbReference>
<accession>A0AA37T8K0</accession>
<dbReference type="InterPro" id="IPR026284">
    <property type="entry name" value="A2MG_proteobact"/>
</dbReference>
<evidence type="ECO:0000256" key="1">
    <source>
        <dbReference type="ARBA" id="ARBA00010556"/>
    </source>
</evidence>
<keyword evidence="3" id="KW-0646">Protease inhibitor</keyword>
<keyword evidence="8" id="KW-0449">Lipoprotein</keyword>
<evidence type="ECO:0000313" key="9">
    <source>
        <dbReference type="Proteomes" id="UP001156870"/>
    </source>
</evidence>
<dbReference type="InterPro" id="IPR047565">
    <property type="entry name" value="Alpha-macroglob_thiol-ester_cl"/>
</dbReference>
<dbReference type="SMART" id="SM01419">
    <property type="entry name" value="Thiol-ester_cl"/>
    <property type="match status" value="1"/>
</dbReference>
<dbReference type="InterPro" id="IPR011626">
    <property type="entry name" value="Alpha-macroglobulin_TED"/>
</dbReference>
<dbReference type="Pfam" id="PF17962">
    <property type="entry name" value="bMG6"/>
    <property type="match status" value="1"/>
</dbReference>
<dbReference type="InterPro" id="IPR001599">
    <property type="entry name" value="Macroglobln_a2"/>
</dbReference>
<evidence type="ECO:0000259" key="7">
    <source>
        <dbReference type="SMART" id="SM01360"/>
    </source>
</evidence>
<dbReference type="Pfam" id="PF01835">
    <property type="entry name" value="MG2"/>
    <property type="match status" value="1"/>
</dbReference>
<dbReference type="InterPro" id="IPR041246">
    <property type="entry name" value="Bact_MG10"/>
</dbReference>
<dbReference type="Pfam" id="PF17970">
    <property type="entry name" value="bMG1"/>
    <property type="match status" value="1"/>
</dbReference>
<comment type="similarity">
    <text evidence="1">Belongs to the protease inhibitor I39 (alpha-2-macroglobulin) family. Bacterial alpha-2-macroglobulin subfamily.</text>
</comment>
<dbReference type="Pfam" id="PF17972">
    <property type="entry name" value="bMG5"/>
    <property type="match status" value="1"/>
</dbReference>
<keyword evidence="3" id="KW-0472">Membrane</keyword>
<dbReference type="SMART" id="SM01359">
    <property type="entry name" value="A2M_N_2"/>
    <property type="match status" value="1"/>
</dbReference>
<comment type="function">
    <text evidence="3">Protects the bacterial cell from host peptidases.</text>
</comment>
<dbReference type="Pfam" id="PF11974">
    <property type="entry name" value="bMG3"/>
    <property type="match status" value="1"/>
</dbReference>
<feature type="region of interest" description="Disordered" evidence="4">
    <location>
        <begin position="27"/>
        <end position="48"/>
    </location>
</feature>
<dbReference type="SUPFAM" id="SSF48239">
    <property type="entry name" value="Terpenoid cyclases/Protein prenyltransferases"/>
    <property type="match status" value="1"/>
</dbReference>
<dbReference type="PIRSF" id="PIRSF038980">
    <property type="entry name" value="A2M_bac"/>
    <property type="match status" value="1"/>
</dbReference>
<evidence type="ECO:0000256" key="4">
    <source>
        <dbReference type="SAM" id="MobiDB-lite"/>
    </source>
</evidence>
<evidence type="ECO:0000259" key="6">
    <source>
        <dbReference type="SMART" id="SM01359"/>
    </source>
</evidence>
<feature type="domain" description="Alpha-2-macroglobulin" evidence="7">
    <location>
        <begin position="975"/>
        <end position="1062"/>
    </location>
</feature>
<feature type="signal peptide" evidence="5">
    <location>
        <begin position="1"/>
        <end position="23"/>
    </location>
</feature>
<gene>
    <name evidence="8" type="ORF">GCM10007877_10590</name>
</gene>
<dbReference type="InterPro" id="IPR011625">
    <property type="entry name" value="A2M_N_BRD"/>
</dbReference>
<name>A0AA37T8K0_9GAMM</name>
<dbReference type="Pfam" id="PF17973">
    <property type="entry name" value="bMG10"/>
    <property type="match status" value="1"/>
</dbReference>
<dbReference type="SMART" id="SM01360">
    <property type="entry name" value="A2M"/>
    <property type="match status" value="1"/>
</dbReference>
<dbReference type="InterPro" id="IPR040639">
    <property type="entry name" value="A2MG_MG1"/>
</dbReference>
<protein>
    <recommendedName>
        <fullName evidence="3">Alpha-2-macroglobulin</fullName>
    </recommendedName>
</protein>
<dbReference type="PANTHER" id="PTHR40094:SF1">
    <property type="entry name" value="UBIQUITIN DOMAIN-CONTAINING PROTEIN"/>
    <property type="match status" value="1"/>
</dbReference>
<reference evidence="8 9" key="1">
    <citation type="journal article" date="2014" name="Int. J. Syst. Evol. Microbiol.">
        <title>Complete genome sequence of Corynebacterium casei LMG S-19264T (=DSM 44701T), isolated from a smear-ripened cheese.</title>
        <authorList>
            <consortium name="US DOE Joint Genome Institute (JGI-PGF)"/>
            <person name="Walter F."/>
            <person name="Albersmeier A."/>
            <person name="Kalinowski J."/>
            <person name="Ruckert C."/>
        </authorList>
    </citation>
    <scope>NUCLEOTIDE SEQUENCE [LARGE SCALE GENOMIC DNA]</scope>
    <source>
        <strain evidence="8 9">NBRC 110095</strain>
    </source>
</reference>
<dbReference type="InterPro" id="IPR051802">
    <property type="entry name" value="YfhM-like"/>
</dbReference>
<dbReference type="GO" id="GO:0005615">
    <property type="term" value="C:extracellular space"/>
    <property type="evidence" value="ECO:0007669"/>
    <property type="project" value="InterPro"/>
</dbReference>
<dbReference type="Proteomes" id="UP001156870">
    <property type="component" value="Unassembled WGS sequence"/>
</dbReference>
<dbReference type="Pfam" id="PF21142">
    <property type="entry name" value="A2M_bMG2"/>
    <property type="match status" value="1"/>
</dbReference>
<dbReference type="InterPro" id="IPR049120">
    <property type="entry name" value="A2M_bMG2"/>
</dbReference>
<dbReference type="PANTHER" id="PTHR40094">
    <property type="entry name" value="ALPHA-2-MACROGLOBULIN HOMOLOG"/>
    <property type="match status" value="1"/>
</dbReference>
<dbReference type="InterPro" id="IPR041203">
    <property type="entry name" value="Bact_A2M_MG5"/>
</dbReference>
<dbReference type="InterPro" id="IPR041462">
    <property type="entry name" value="Bact_A2M_MG6"/>
</dbReference>
<keyword evidence="3" id="KW-1003">Cell membrane</keyword>
<evidence type="ECO:0000256" key="3">
    <source>
        <dbReference type="PIRNR" id="PIRNR038980"/>
    </source>
</evidence>
<proteinExistence type="inferred from homology"/>
<keyword evidence="9" id="KW-1185">Reference proteome</keyword>
<dbReference type="Gene3D" id="1.50.10.20">
    <property type="match status" value="1"/>
</dbReference>
<feature type="domain" description="Alpha-2-macroglobulin bait region" evidence="6">
    <location>
        <begin position="761"/>
        <end position="912"/>
    </location>
</feature>
<evidence type="ECO:0000256" key="2">
    <source>
        <dbReference type="ARBA" id="ARBA00022729"/>
    </source>
</evidence>